<gene>
    <name evidence="1" type="ORF">S01H1_43809</name>
</gene>
<dbReference type="EMBL" id="BARS01027918">
    <property type="protein sequence ID" value="GAG02400.1"/>
    <property type="molecule type" value="Genomic_DNA"/>
</dbReference>
<name>X0UA34_9ZZZZ</name>
<reference evidence="1" key="1">
    <citation type="journal article" date="2014" name="Front. Microbiol.">
        <title>High frequency of phylogenetically diverse reductive dehalogenase-homologous genes in deep subseafloor sedimentary metagenomes.</title>
        <authorList>
            <person name="Kawai M."/>
            <person name="Futagami T."/>
            <person name="Toyoda A."/>
            <person name="Takaki Y."/>
            <person name="Nishi S."/>
            <person name="Hori S."/>
            <person name="Arai W."/>
            <person name="Tsubouchi T."/>
            <person name="Morono Y."/>
            <person name="Uchiyama I."/>
            <person name="Ito T."/>
            <person name="Fujiyama A."/>
            <person name="Inagaki F."/>
            <person name="Takami H."/>
        </authorList>
    </citation>
    <scope>NUCLEOTIDE SEQUENCE</scope>
    <source>
        <strain evidence="1">Expedition CK06-06</strain>
    </source>
</reference>
<sequence length="121" mass="13909">MNDADVFFGTKEPVEMPTAQPTHFGRYPARIRAVCDAFMDEMGWSADPTTIRDVAAGAKRFVDVHGDNPGLVRKTIRYIRHREPHIYKKIGDPGSLYKIARRFTNKPEENRDRYLIGVEDE</sequence>
<organism evidence="1">
    <name type="scientific">marine sediment metagenome</name>
    <dbReference type="NCBI Taxonomy" id="412755"/>
    <lineage>
        <taxon>unclassified sequences</taxon>
        <taxon>metagenomes</taxon>
        <taxon>ecological metagenomes</taxon>
    </lineage>
</organism>
<dbReference type="AlphaFoldDB" id="X0UA34"/>
<proteinExistence type="predicted"/>
<evidence type="ECO:0000313" key="1">
    <source>
        <dbReference type="EMBL" id="GAG02400.1"/>
    </source>
</evidence>
<protein>
    <submittedName>
        <fullName evidence="1">Uncharacterized protein</fullName>
    </submittedName>
</protein>
<comment type="caution">
    <text evidence="1">The sequence shown here is derived from an EMBL/GenBank/DDBJ whole genome shotgun (WGS) entry which is preliminary data.</text>
</comment>
<accession>X0UA34</accession>